<comment type="caution">
    <text evidence="1">The sequence shown here is derived from an EMBL/GenBank/DDBJ whole genome shotgun (WGS) entry which is preliminary data.</text>
</comment>
<organism evidence="1 2">
    <name type="scientific">Paraglaciecola agarilytica NO2</name>
    <dbReference type="NCBI Taxonomy" id="1125747"/>
    <lineage>
        <taxon>Bacteria</taxon>
        <taxon>Pseudomonadati</taxon>
        <taxon>Pseudomonadota</taxon>
        <taxon>Gammaproteobacteria</taxon>
        <taxon>Alteromonadales</taxon>
        <taxon>Alteromonadaceae</taxon>
        <taxon>Paraglaciecola</taxon>
    </lineage>
</organism>
<evidence type="ECO:0000313" key="1">
    <source>
        <dbReference type="EMBL" id="GAC06204.1"/>
    </source>
</evidence>
<dbReference type="EMBL" id="BAEK01000054">
    <property type="protein sequence ID" value="GAC06204.1"/>
    <property type="molecule type" value="Genomic_DNA"/>
</dbReference>
<name>A0ABQ0I9Z5_9ALTE</name>
<evidence type="ECO:0000313" key="2">
    <source>
        <dbReference type="Proteomes" id="UP000008372"/>
    </source>
</evidence>
<gene>
    <name evidence="1" type="ORF">GAGA_3370</name>
</gene>
<protein>
    <submittedName>
        <fullName evidence="1">Uncharacterized protein</fullName>
    </submittedName>
</protein>
<proteinExistence type="predicted"/>
<accession>A0ABQ0I9Z5</accession>
<dbReference type="Proteomes" id="UP000008372">
    <property type="component" value="Unassembled WGS sequence"/>
</dbReference>
<sequence>MEIEILVTHAVDEIKLAKVREQGVKMIEIDLSPLLLGFDSKEQLELSST</sequence>
<reference evidence="1 2" key="1">
    <citation type="journal article" date="2014" name="Environ. Microbiol.">
        <title>Comparative genomics of the marine bacterial genus Glaciecola reveals the high degree of genomic diversity and genomic characteristic for cold adaptation.</title>
        <authorList>
            <person name="Qin Q.L."/>
            <person name="Xie B.B."/>
            <person name="Yu Y."/>
            <person name="Shu Y.L."/>
            <person name="Rong J.C."/>
            <person name="Zhang Y.J."/>
            <person name="Zhao D.L."/>
            <person name="Chen X.L."/>
            <person name="Zhang X.Y."/>
            <person name="Chen B."/>
            <person name="Zhou B.C."/>
            <person name="Zhang Y.Z."/>
        </authorList>
    </citation>
    <scope>NUCLEOTIDE SEQUENCE [LARGE SCALE GENOMIC DNA]</scope>
    <source>
        <strain evidence="1 2">NO2</strain>
    </source>
</reference>
<keyword evidence="2" id="KW-1185">Reference proteome</keyword>